<dbReference type="Proteomes" id="UP000265520">
    <property type="component" value="Unassembled WGS sequence"/>
</dbReference>
<proteinExistence type="predicted"/>
<dbReference type="AlphaFoldDB" id="A0A392RWG6"/>
<feature type="non-terminal residue" evidence="1">
    <location>
        <position position="1"/>
    </location>
</feature>
<accession>A0A392RWG6</accession>
<name>A0A392RWG6_9FABA</name>
<reference evidence="1 2" key="1">
    <citation type="journal article" date="2018" name="Front. Plant Sci.">
        <title>Red Clover (Trifolium pratense) and Zigzag Clover (T. medium) - A Picture of Genomic Similarities and Differences.</title>
        <authorList>
            <person name="Dluhosova J."/>
            <person name="Istvanek J."/>
            <person name="Nedelnik J."/>
            <person name="Repkova J."/>
        </authorList>
    </citation>
    <scope>NUCLEOTIDE SEQUENCE [LARGE SCALE GENOMIC DNA]</scope>
    <source>
        <strain evidence="2">cv. 10/8</strain>
        <tissue evidence="1">Leaf</tissue>
    </source>
</reference>
<sequence>DDSNRKYFPCKRFSQAQAHLSRTPPSAGMAILPSQWTYELATINWD</sequence>
<keyword evidence="2" id="KW-1185">Reference proteome</keyword>
<evidence type="ECO:0000313" key="2">
    <source>
        <dbReference type="Proteomes" id="UP000265520"/>
    </source>
</evidence>
<protein>
    <submittedName>
        <fullName evidence="1">Uncharacterized protein</fullName>
    </submittedName>
</protein>
<organism evidence="1 2">
    <name type="scientific">Trifolium medium</name>
    <dbReference type="NCBI Taxonomy" id="97028"/>
    <lineage>
        <taxon>Eukaryota</taxon>
        <taxon>Viridiplantae</taxon>
        <taxon>Streptophyta</taxon>
        <taxon>Embryophyta</taxon>
        <taxon>Tracheophyta</taxon>
        <taxon>Spermatophyta</taxon>
        <taxon>Magnoliopsida</taxon>
        <taxon>eudicotyledons</taxon>
        <taxon>Gunneridae</taxon>
        <taxon>Pentapetalae</taxon>
        <taxon>rosids</taxon>
        <taxon>fabids</taxon>
        <taxon>Fabales</taxon>
        <taxon>Fabaceae</taxon>
        <taxon>Papilionoideae</taxon>
        <taxon>50 kb inversion clade</taxon>
        <taxon>NPAAA clade</taxon>
        <taxon>Hologalegina</taxon>
        <taxon>IRL clade</taxon>
        <taxon>Trifolieae</taxon>
        <taxon>Trifolium</taxon>
    </lineage>
</organism>
<evidence type="ECO:0000313" key="1">
    <source>
        <dbReference type="EMBL" id="MCI40140.1"/>
    </source>
</evidence>
<dbReference type="EMBL" id="LXQA010276401">
    <property type="protein sequence ID" value="MCI40140.1"/>
    <property type="molecule type" value="Genomic_DNA"/>
</dbReference>
<comment type="caution">
    <text evidence="1">The sequence shown here is derived from an EMBL/GenBank/DDBJ whole genome shotgun (WGS) entry which is preliminary data.</text>
</comment>